<organism evidence="1 2">
    <name type="scientific">Nasonia vitripennis</name>
    <name type="common">Parasitic wasp</name>
    <dbReference type="NCBI Taxonomy" id="7425"/>
    <lineage>
        <taxon>Eukaryota</taxon>
        <taxon>Metazoa</taxon>
        <taxon>Ecdysozoa</taxon>
        <taxon>Arthropoda</taxon>
        <taxon>Hexapoda</taxon>
        <taxon>Insecta</taxon>
        <taxon>Pterygota</taxon>
        <taxon>Neoptera</taxon>
        <taxon>Endopterygota</taxon>
        <taxon>Hymenoptera</taxon>
        <taxon>Apocrita</taxon>
        <taxon>Proctotrupomorpha</taxon>
        <taxon>Chalcidoidea</taxon>
        <taxon>Pteromalidae</taxon>
        <taxon>Pteromalinae</taxon>
        <taxon>Nasonia</taxon>
    </lineage>
</organism>
<name>A0A7M7QPU6_NASVI</name>
<dbReference type="OrthoDB" id="7659889at2759"/>
<dbReference type="SMR" id="A0A7M7QPU6"/>
<dbReference type="EnsemblMetazoa" id="XM_031933119">
    <property type="protein sequence ID" value="XP_031788979"/>
    <property type="gene ID" value="LOC107982113"/>
</dbReference>
<sequence>MKNKFSINLNIHHIVYHRQLFGVMNLKTESDQNNIESLLRQVTLPSVFTFTELKSAIYSWANIKENQSHVIKLRRYDNSLVPLSALFQGSSKEKPFLMDVVKFHQFCTANIQSVSPDYTSIFKSKLEDLEKRVVAIETAIPDLAVNQIRTVQNAVDKLANCVAYLDRRLEELAPADWKSQLDCEN</sequence>
<protein>
    <submittedName>
        <fullName evidence="1">Uncharacterized protein</fullName>
    </submittedName>
</protein>
<dbReference type="GeneID" id="107982113"/>
<reference evidence="1" key="1">
    <citation type="submission" date="2021-01" db="UniProtKB">
        <authorList>
            <consortium name="EnsemblMetazoa"/>
        </authorList>
    </citation>
    <scope>IDENTIFICATION</scope>
</reference>
<proteinExistence type="predicted"/>
<keyword evidence="2" id="KW-1185">Reference proteome</keyword>
<dbReference type="AlphaFoldDB" id="A0A7M7QPU6"/>
<evidence type="ECO:0000313" key="1">
    <source>
        <dbReference type="EnsemblMetazoa" id="XP_031788979"/>
    </source>
</evidence>
<dbReference type="RefSeq" id="XP_031788979.1">
    <property type="nucleotide sequence ID" value="XM_031933119.1"/>
</dbReference>
<dbReference type="Proteomes" id="UP000002358">
    <property type="component" value="Unassembled WGS sequence"/>
</dbReference>
<evidence type="ECO:0000313" key="2">
    <source>
        <dbReference type="Proteomes" id="UP000002358"/>
    </source>
</evidence>
<accession>A0A7M7QPU6</accession>